<dbReference type="PANTHER" id="PTHR30469">
    <property type="entry name" value="MULTIDRUG RESISTANCE PROTEIN MDTA"/>
    <property type="match status" value="1"/>
</dbReference>
<proteinExistence type="inferred from homology"/>
<evidence type="ECO:0000313" key="7">
    <source>
        <dbReference type="Proteomes" id="UP000242258"/>
    </source>
</evidence>
<evidence type="ECO:0000256" key="2">
    <source>
        <dbReference type="ARBA" id="ARBA00009477"/>
    </source>
</evidence>
<dbReference type="PROSITE" id="PS51257">
    <property type="entry name" value="PROKAR_LIPOPROTEIN"/>
    <property type="match status" value="1"/>
</dbReference>
<comment type="similarity">
    <text evidence="2">Belongs to the membrane fusion protein (MFP) (TC 8.A.1) family.</text>
</comment>
<dbReference type="AlphaFoldDB" id="A0A1E7Q5R1"/>
<evidence type="ECO:0000259" key="5">
    <source>
        <dbReference type="Pfam" id="PF25967"/>
    </source>
</evidence>
<evidence type="ECO:0000259" key="4">
    <source>
        <dbReference type="Pfam" id="PF25917"/>
    </source>
</evidence>
<evidence type="ECO:0000256" key="3">
    <source>
        <dbReference type="ARBA" id="ARBA00022448"/>
    </source>
</evidence>
<dbReference type="EMBL" id="MKEK01000001">
    <property type="protein sequence ID" value="OEY69514.1"/>
    <property type="molecule type" value="Genomic_DNA"/>
</dbReference>
<feature type="domain" description="Multidrug resistance protein MdtA-like barrel-sandwich hybrid" evidence="4">
    <location>
        <begin position="64"/>
        <end position="183"/>
    </location>
</feature>
<dbReference type="Proteomes" id="UP000242258">
    <property type="component" value="Unassembled WGS sequence"/>
</dbReference>
<evidence type="ECO:0000256" key="1">
    <source>
        <dbReference type="ARBA" id="ARBA00004196"/>
    </source>
</evidence>
<dbReference type="Pfam" id="PF25917">
    <property type="entry name" value="BSH_RND"/>
    <property type="match status" value="1"/>
</dbReference>
<dbReference type="Gene3D" id="2.40.420.20">
    <property type="match status" value="1"/>
</dbReference>
<dbReference type="InterPro" id="IPR058625">
    <property type="entry name" value="MdtA-like_BSH"/>
</dbReference>
<name>A0A1E7Q5R1_9GAMM</name>
<dbReference type="NCBIfam" id="TIGR01730">
    <property type="entry name" value="RND_mfp"/>
    <property type="match status" value="1"/>
</dbReference>
<evidence type="ECO:0000313" key="6">
    <source>
        <dbReference type="EMBL" id="OEY69514.1"/>
    </source>
</evidence>
<keyword evidence="3" id="KW-0813">Transport</keyword>
<keyword evidence="7" id="KW-1185">Reference proteome</keyword>
<dbReference type="InterPro" id="IPR006143">
    <property type="entry name" value="RND_pump_MFP"/>
</dbReference>
<dbReference type="GO" id="GO:0015562">
    <property type="term" value="F:efflux transmembrane transporter activity"/>
    <property type="evidence" value="ECO:0007669"/>
    <property type="project" value="TreeGrafter"/>
</dbReference>
<gene>
    <name evidence="6" type="ORF">BI198_08040</name>
</gene>
<reference evidence="7" key="1">
    <citation type="submission" date="2016-09" db="EMBL/GenBank/DDBJ databases">
        <authorList>
            <person name="Wan X."/>
            <person name="Hou S."/>
        </authorList>
    </citation>
    <scope>NUCLEOTIDE SEQUENCE [LARGE SCALE GENOMIC DNA]</scope>
    <source>
        <strain evidence="7">KH87</strain>
    </source>
</reference>
<comment type="caution">
    <text evidence="6">The sequence shown here is derived from an EMBL/GenBank/DDBJ whole genome shotgun (WGS) entry which is preliminary data.</text>
</comment>
<comment type="subcellular location">
    <subcellularLocation>
        <location evidence="1">Cell envelope</location>
    </subcellularLocation>
</comment>
<sequence>MLSEKLAYLVVSFFSLSVILTGCGSPEVEPEANIVRPVKLFHVSNEHAATARQFPAVVEPTKRANLTFRVSGKLIELSGRPSHNVQRGELLARLDDTDFKLRLDQANARYELAQTQFDRANLLMEQKLVSQAQFDETKAQLQVAKADFSAAKTALSYTRLEAPFAGTVSRLLVENHENIAAQQPIMELQVRGHVDVVIQVPEDVISNVRREIDYQPEVIFDSHPEYRFRASLREWDSRADPSTNSFKVVFSMKSPEQFNVLSGMTANVIVDMSQVNRVNSSALYIPATAIFMPDTENLASQQSYVWLYDKSQGKVTKQAVTIGELTNAGVAITSGIAIGDTIVTAGVHQLSEGQQVRPWIRERGL</sequence>
<dbReference type="STRING" id="1628148.BI198_08040"/>
<protein>
    <submittedName>
        <fullName evidence="6">Efflux transporter periplasmic adaptor subunit</fullName>
    </submittedName>
</protein>
<dbReference type="SUPFAM" id="SSF111369">
    <property type="entry name" value="HlyD-like secretion proteins"/>
    <property type="match status" value="1"/>
</dbReference>
<accession>A0A1E7Q5R1</accession>
<dbReference type="PANTHER" id="PTHR30469:SF20">
    <property type="entry name" value="EFFLUX RND TRANSPORTER PERIPLASMIC ADAPTOR SUBUNIT"/>
    <property type="match status" value="1"/>
</dbReference>
<dbReference type="Gene3D" id="2.40.50.100">
    <property type="match status" value="1"/>
</dbReference>
<dbReference type="Pfam" id="PF25967">
    <property type="entry name" value="RND-MFP_C"/>
    <property type="match status" value="1"/>
</dbReference>
<dbReference type="InterPro" id="IPR058627">
    <property type="entry name" value="MdtA-like_C"/>
</dbReference>
<feature type="domain" description="Multidrug resistance protein MdtA-like C-terminal permuted SH3" evidence="5">
    <location>
        <begin position="283"/>
        <end position="347"/>
    </location>
</feature>
<dbReference type="Gene3D" id="2.40.30.170">
    <property type="match status" value="1"/>
</dbReference>
<dbReference type="Gene3D" id="1.10.287.470">
    <property type="entry name" value="Helix hairpin bin"/>
    <property type="match status" value="1"/>
</dbReference>
<dbReference type="GO" id="GO:1990281">
    <property type="term" value="C:efflux pump complex"/>
    <property type="evidence" value="ECO:0007669"/>
    <property type="project" value="TreeGrafter"/>
</dbReference>
<organism evidence="6 7">
    <name type="scientific">Rheinheimera salexigens</name>
    <dbReference type="NCBI Taxonomy" id="1628148"/>
    <lineage>
        <taxon>Bacteria</taxon>
        <taxon>Pseudomonadati</taxon>
        <taxon>Pseudomonadota</taxon>
        <taxon>Gammaproteobacteria</taxon>
        <taxon>Chromatiales</taxon>
        <taxon>Chromatiaceae</taxon>
        <taxon>Rheinheimera</taxon>
    </lineage>
</organism>